<dbReference type="AlphaFoldDB" id="A0A8H8T361"/>
<keyword evidence="3" id="KW-0813">Transport</keyword>
<dbReference type="PANTHER" id="PTHR31344:SF0">
    <property type="entry name" value="NUCLEAR PORE COMPLEX PROTEIN NUP205"/>
    <property type="match status" value="1"/>
</dbReference>
<evidence type="ECO:0000256" key="2">
    <source>
        <dbReference type="ARBA" id="ARBA00005892"/>
    </source>
</evidence>
<organism evidence="5 6">
    <name type="scientific">Rhizoctonia solani</name>
    <dbReference type="NCBI Taxonomy" id="456999"/>
    <lineage>
        <taxon>Eukaryota</taxon>
        <taxon>Fungi</taxon>
        <taxon>Dikarya</taxon>
        <taxon>Basidiomycota</taxon>
        <taxon>Agaricomycotina</taxon>
        <taxon>Agaricomycetes</taxon>
        <taxon>Cantharellales</taxon>
        <taxon>Ceratobasidiaceae</taxon>
        <taxon>Rhizoctonia</taxon>
    </lineage>
</organism>
<dbReference type="PANTHER" id="PTHR31344">
    <property type="entry name" value="NUCLEAR PORE COMPLEX PROTEIN NUP205"/>
    <property type="match status" value="1"/>
</dbReference>
<proteinExistence type="inferred from homology"/>
<reference evidence="5" key="1">
    <citation type="submission" date="2020-05" db="EMBL/GenBank/DDBJ databases">
        <title>Evolutionary and genomic comparisons of hybrid uninucleate and nonhybrid Rhizoctonia fungi.</title>
        <authorList>
            <person name="Li C."/>
            <person name="Chen X."/>
        </authorList>
    </citation>
    <scope>NUCLEOTIDE SEQUENCE</scope>
    <source>
        <strain evidence="5">AG-1 IA</strain>
    </source>
</reference>
<name>A0A8H8T361_9AGAM</name>
<evidence type="ECO:0000256" key="4">
    <source>
        <dbReference type="ARBA" id="ARBA00023242"/>
    </source>
</evidence>
<dbReference type="InterPro" id="IPR021827">
    <property type="entry name" value="Nup186/Nup192/Nup205"/>
</dbReference>
<dbReference type="GeneID" id="67034217"/>
<evidence type="ECO:0000256" key="3">
    <source>
        <dbReference type="ARBA" id="ARBA00022448"/>
    </source>
</evidence>
<dbReference type="RefSeq" id="XP_043186515.1">
    <property type="nucleotide sequence ID" value="XM_043331754.1"/>
</dbReference>
<gene>
    <name evidence="5" type="ORF">RhiXN_11939</name>
</gene>
<dbReference type="EMBL" id="CP059672">
    <property type="protein sequence ID" value="QRW26278.1"/>
    <property type="molecule type" value="Genomic_DNA"/>
</dbReference>
<evidence type="ECO:0000313" key="5">
    <source>
        <dbReference type="EMBL" id="QRW26278.1"/>
    </source>
</evidence>
<protein>
    <submittedName>
        <fullName evidence="5">Structural constituent of nuclear pore protein</fullName>
    </submittedName>
</protein>
<evidence type="ECO:0000313" key="6">
    <source>
        <dbReference type="Proteomes" id="UP000650533"/>
    </source>
</evidence>
<comment type="subcellular location">
    <subcellularLocation>
        <location evidence="1">Nucleus</location>
    </subcellularLocation>
</comment>
<sequence>MSGVEQDPRASRILSILFQKPSAGSGPGTENALTIFEEAMNVPAPGQGLMRVLELLESLAFHWTDAKAIEPVQLSLFADLNFDSCLRYLPTPEHHAQLKAEMRYLLECCALENNRRLIAHARAAGYESWTRLCNVALTRCFDSLPDEHREMILFDVVQALPPVILSAAEPETAIYLCETLLSLVAKLRDDRHHQVVLQSIVDDPVAATLPPERLNALLGAIMDCVLQPGTTERQRGNLYSAMVHYVQLAFSAEERSSREHSKLGQSQSKLAQSQSKLAQSRLDTSAANAVVLFGSSPNPTTGRRSGLESSTLLVLNKFVDRLVPLVCRDAIDGSDVWKTIAFTFLESLVRVSRMEKAHRVLGIMSRQGFLAHFVQSVAESEDQILAVLKPDPESLNALYVYEAKMSLLIKIAQTRQGADRLQDARVLSVLSQCDFLDARPEKDVDFRNLESFLPSALESIHDWLRLAECGQAGLVADDKQALNFILAHRETCLMLFTTEETYLPLASVRELHLFVALCALVAPHVDSKDLNDARSFGQVHAAVLELASRILSQGGWRMNVVPVTESEMIDANRKAKGIAHSKMSVFDRRAREATDYLHKWILVYLSAISERSIGTTESFHPVLTAVASTAREPAAIATGKPYLADAIAALKASVARLSSLLAELKEIPTQTGRLSLDEVDEIVQAAQVSFFDDLDIPQRRAFAARELALAADGYQSEVRSILHTIEILLLLLWRHLKHFLSPNNPSAEDAGSFMRSVSAPMRRPAVIEHLRADAEVAIREITLELDEIQVPKDVLGATADAGARESYVHVLTRMLRTVTTLGGQDMDEEDD</sequence>
<dbReference type="GO" id="GO:0044611">
    <property type="term" value="C:nuclear pore inner ring"/>
    <property type="evidence" value="ECO:0007669"/>
    <property type="project" value="TreeGrafter"/>
</dbReference>
<dbReference type="Proteomes" id="UP000650533">
    <property type="component" value="Chromosome 15"/>
</dbReference>
<accession>A0A8H8T361</accession>
<dbReference type="GO" id="GO:0006999">
    <property type="term" value="P:nuclear pore organization"/>
    <property type="evidence" value="ECO:0007669"/>
    <property type="project" value="TreeGrafter"/>
</dbReference>
<evidence type="ECO:0000256" key="1">
    <source>
        <dbReference type="ARBA" id="ARBA00004123"/>
    </source>
</evidence>
<dbReference type="KEGG" id="rsx:RhiXN_11939"/>
<keyword evidence="4" id="KW-0539">Nucleus</keyword>
<dbReference type="GO" id="GO:0017056">
    <property type="term" value="F:structural constituent of nuclear pore"/>
    <property type="evidence" value="ECO:0007669"/>
    <property type="project" value="TreeGrafter"/>
</dbReference>
<comment type="similarity">
    <text evidence="2">Belongs to the NUP186/NUP192/NUP205 family.</text>
</comment>
<dbReference type="Pfam" id="PF11894">
    <property type="entry name" value="Nup192"/>
    <property type="match status" value="1"/>
</dbReference>